<organism evidence="9 10">
    <name type="scientific">Zhongshania arctica</name>
    <dbReference type="NCBI Taxonomy" id="3238302"/>
    <lineage>
        <taxon>Bacteria</taxon>
        <taxon>Pseudomonadati</taxon>
        <taxon>Pseudomonadota</taxon>
        <taxon>Gammaproteobacteria</taxon>
        <taxon>Cellvibrionales</taxon>
        <taxon>Spongiibacteraceae</taxon>
        <taxon>Zhongshania</taxon>
    </lineage>
</organism>
<dbReference type="SUPFAM" id="SSF53850">
    <property type="entry name" value="Periplasmic binding protein-like II"/>
    <property type="match status" value="1"/>
</dbReference>
<evidence type="ECO:0000313" key="10">
    <source>
        <dbReference type="Proteomes" id="UP001557484"/>
    </source>
</evidence>
<dbReference type="CDD" id="cd13403">
    <property type="entry name" value="MLTF-like"/>
    <property type="match status" value="1"/>
</dbReference>
<dbReference type="PANTHER" id="PTHR35936">
    <property type="entry name" value="MEMBRANE-BOUND LYTIC MUREIN TRANSGLYCOSYLASE F"/>
    <property type="match status" value="1"/>
</dbReference>
<dbReference type="GO" id="GO:0016829">
    <property type="term" value="F:lyase activity"/>
    <property type="evidence" value="ECO:0007669"/>
    <property type="project" value="UniProtKB-KW"/>
</dbReference>
<evidence type="ECO:0000256" key="4">
    <source>
        <dbReference type="ARBA" id="ARBA00023237"/>
    </source>
</evidence>
<dbReference type="InterPro" id="IPR023703">
    <property type="entry name" value="MltF"/>
</dbReference>
<evidence type="ECO:0000313" key="9">
    <source>
        <dbReference type="EMBL" id="MEX1664652.1"/>
    </source>
</evidence>
<dbReference type="Pfam" id="PF01464">
    <property type="entry name" value="SLT"/>
    <property type="match status" value="1"/>
</dbReference>
<name>A0ABV3TST5_9GAMM</name>
<gene>
    <name evidence="7 9" type="primary">mltF</name>
    <name evidence="9" type="ORF">AB4875_04075</name>
</gene>
<dbReference type="SMART" id="SM00062">
    <property type="entry name" value="PBPb"/>
    <property type="match status" value="1"/>
</dbReference>
<evidence type="ECO:0000256" key="1">
    <source>
        <dbReference type="ARBA" id="ARBA00010333"/>
    </source>
</evidence>
<evidence type="ECO:0000259" key="8">
    <source>
        <dbReference type="SMART" id="SM00062"/>
    </source>
</evidence>
<feature type="active site" evidence="7">
    <location>
        <position position="314"/>
    </location>
</feature>
<keyword evidence="10" id="KW-1185">Reference proteome</keyword>
<reference evidence="9 10" key="1">
    <citation type="journal article" date="2011" name="Int. J. Syst. Evol. Microbiol.">
        <title>Zhongshania antarctica gen. nov., sp. nov. and Zhongshania guokunii sp. nov., gammaproteobacteria respectively isolated from coastal attached (fast) ice and surface seawater of the Antarctic.</title>
        <authorList>
            <person name="Li H.J."/>
            <person name="Zhang X.Y."/>
            <person name="Chen C.X."/>
            <person name="Zhang Y.J."/>
            <person name="Gao Z.M."/>
            <person name="Yu Y."/>
            <person name="Chen X.L."/>
            <person name="Chen B."/>
            <person name="Zhang Y.Z."/>
        </authorList>
    </citation>
    <scope>NUCLEOTIDE SEQUENCE [LARGE SCALE GENOMIC DNA]</scope>
    <source>
        <strain evidence="9 10">R06B22</strain>
    </source>
</reference>
<keyword evidence="2 7" id="KW-0732">Signal</keyword>
<keyword evidence="3 7" id="KW-0472">Membrane</keyword>
<feature type="region of interest" description="LT domain" evidence="7">
    <location>
        <begin position="268"/>
        <end position="456"/>
    </location>
</feature>
<evidence type="ECO:0000256" key="6">
    <source>
        <dbReference type="ARBA" id="ARBA00023316"/>
    </source>
</evidence>
<feature type="signal peptide" evidence="7">
    <location>
        <begin position="1"/>
        <end position="18"/>
    </location>
</feature>
<dbReference type="InterPro" id="IPR001638">
    <property type="entry name" value="Solute-binding_3/MltF_N"/>
</dbReference>
<dbReference type="InterPro" id="IPR008258">
    <property type="entry name" value="Transglycosylase_SLT_dom_1"/>
</dbReference>
<dbReference type="Gene3D" id="1.10.530.10">
    <property type="match status" value="1"/>
</dbReference>
<comment type="domain">
    <text evidence="7">The N-terminal domain does not have lytic activity and probably modulates enzymatic activity. The C-terminal domain is the catalytic active domain.</text>
</comment>
<dbReference type="Pfam" id="PF00497">
    <property type="entry name" value="SBP_bac_3"/>
    <property type="match status" value="1"/>
</dbReference>
<comment type="catalytic activity">
    <reaction evidence="7">
        <text>Exolytic cleavage of the (1-&gt;4)-beta-glycosidic linkage between N-acetylmuramic acid (MurNAc) and N-acetylglucosamine (GlcNAc) residues in peptidoglycan, from either the reducing or the non-reducing ends of the peptidoglycan chains, with concomitant formation of a 1,6-anhydrobond in the MurNAc residue.</text>
        <dbReference type="EC" id="4.2.2.n1"/>
    </reaction>
</comment>
<comment type="function">
    <text evidence="7">Murein-degrading enzyme that degrades murein glycan strands and insoluble, high-molecular weight murein sacculi, with the concomitant formation of a 1,6-anhydromuramoyl product. Lytic transglycosylases (LTs) play an integral role in the metabolism of the peptidoglycan (PG) sacculus. Their lytic action creates space within the PG sacculus to allow for its expansion as well as for the insertion of various structures such as secretion systems and flagella.</text>
</comment>
<comment type="similarity">
    <text evidence="7">In the C-terminal section; belongs to the transglycosylase Slt family.</text>
</comment>
<dbReference type="EC" id="4.2.2.n1" evidence="7"/>
<keyword evidence="4 7" id="KW-0998">Cell outer membrane</keyword>
<evidence type="ECO:0000256" key="2">
    <source>
        <dbReference type="ARBA" id="ARBA00022729"/>
    </source>
</evidence>
<dbReference type="PROSITE" id="PS51257">
    <property type="entry name" value="PROKAR_LIPOPROTEIN"/>
    <property type="match status" value="1"/>
</dbReference>
<dbReference type="NCBIfam" id="NF008112">
    <property type="entry name" value="PRK10859.1"/>
    <property type="match status" value="1"/>
</dbReference>
<keyword evidence="6 7" id="KW-0961">Cell wall biogenesis/degradation</keyword>
<proteinExistence type="inferred from homology"/>
<evidence type="ECO:0000256" key="7">
    <source>
        <dbReference type="HAMAP-Rule" id="MF_02016"/>
    </source>
</evidence>
<comment type="subcellular location">
    <subcellularLocation>
        <location evidence="7">Cell outer membrane</location>
        <topology evidence="7">Peripheral membrane protein</topology>
    </subcellularLocation>
    <text evidence="7">Attached to the inner leaflet of the outer membrane.</text>
</comment>
<dbReference type="HAMAP" id="MF_02016">
    <property type="entry name" value="MltF"/>
    <property type="match status" value="1"/>
</dbReference>
<feature type="chain" id="PRO_5044940889" description="Membrane-bound lytic murein transglycosylase F" evidence="7">
    <location>
        <begin position="19"/>
        <end position="456"/>
    </location>
</feature>
<dbReference type="EMBL" id="JBFRYB010000001">
    <property type="protein sequence ID" value="MEX1664652.1"/>
    <property type="molecule type" value="Genomic_DNA"/>
</dbReference>
<dbReference type="Proteomes" id="UP001557484">
    <property type="component" value="Unassembled WGS sequence"/>
</dbReference>
<comment type="similarity">
    <text evidence="7">In the N-terminal section; belongs to the bacterial solute-binding protein 3 family.</text>
</comment>
<sequence length="456" mass="50981" precursor="true">MQIIVRIMYMFLILAVTAACGQGSSSGSAAAGRTVAEIKASGELRVLSRNAPTTYYLNRDDEAVGAEYELAKAFADSLGVTLRFIVEDNISDILEGVRSGKGDFAAAGLSKTKSRGADYLFTNPIDTVTEQVVCRRGGNVAKSLADLASVSLEVPKSSSYEESLLGLQEDNPEITWKSNERSGTETLLQKVWERKLDCSVADSNIVAVNRRFLPELIVMFDLAEPKHHVWLMSKGSDDLRLAINQWMASTDGKLALDLVHYRHYSYIENFDFVDTRALVERIDERLPKYDGLFETAAEKHAFSDALLAAQAYQESHWDAKAKSPSGVRGIMMLTQNTAKSLGVKDRLDPKQAIPGGATYLAKMRDRFSEDIPEPDRTYMALAAYNIGRAHMHDAQVLARKLGKDPLSWVDIREVLPKLSDKRYYKDLKYGYARGMEPVIYVQRIRNYENIILEKLK</sequence>
<dbReference type="Gene3D" id="3.40.190.10">
    <property type="entry name" value="Periplasmic binding protein-like II"/>
    <property type="match status" value="2"/>
</dbReference>
<accession>A0ABV3TST5</accession>
<dbReference type="CDD" id="cd01009">
    <property type="entry name" value="PBP2_YfhD_N"/>
    <property type="match status" value="1"/>
</dbReference>
<evidence type="ECO:0000256" key="3">
    <source>
        <dbReference type="ARBA" id="ARBA00023136"/>
    </source>
</evidence>
<protein>
    <recommendedName>
        <fullName evidence="7">Membrane-bound lytic murein transglycosylase F</fullName>
        <ecNumber evidence="7">4.2.2.n1</ecNumber>
    </recommendedName>
    <alternativeName>
        <fullName evidence="7">Murein lyase F</fullName>
    </alternativeName>
</protein>
<dbReference type="SUPFAM" id="SSF53955">
    <property type="entry name" value="Lysozyme-like"/>
    <property type="match status" value="1"/>
</dbReference>
<comment type="caution">
    <text evidence="9">The sequence shown here is derived from an EMBL/GenBank/DDBJ whole genome shotgun (WGS) entry which is preliminary data.</text>
</comment>
<keyword evidence="5 7" id="KW-0456">Lyase</keyword>
<evidence type="ECO:0000256" key="5">
    <source>
        <dbReference type="ARBA" id="ARBA00023239"/>
    </source>
</evidence>
<dbReference type="PANTHER" id="PTHR35936:SF32">
    <property type="entry name" value="MEMBRANE-BOUND LYTIC MUREIN TRANSGLYCOSYLASE F"/>
    <property type="match status" value="1"/>
</dbReference>
<comment type="similarity">
    <text evidence="1">Belongs to the bacterial solute-binding protein 3 family.</text>
</comment>
<comment type="caution">
    <text evidence="7">Lacks conserved residue(s) required for the propagation of feature annotation.</text>
</comment>
<feature type="domain" description="Solute-binding protein family 3/N-terminal" evidence="8">
    <location>
        <begin position="43"/>
        <end position="273"/>
    </location>
</feature>
<dbReference type="RefSeq" id="WP_368374773.1">
    <property type="nucleotide sequence ID" value="NZ_JBFRYB010000001.1"/>
</dbReference>
<dbReference type="InterPro" id="IPR023346">
    <property type="entry name" value="Lysozyme-like_dom_sf"/>
</dbReference>